<organism evidence="1 2">
    <name type="scientific">Gelatiniphilus marinus</name>
    <dbReference type="NCBI Taxonomy" id="1759464"/>
    <lineage>
        <taxon>Bacteria</taxon>
        <taxon>Pseudomonadati</taxon>
        <taxon>Bacteroidota</taxon>
        <taxon>Flavobacteriia</taxon>
        <taxon>Flavobacteriales</taxon>
        <taxon>Flavobacteriaceae</taxon>
        <taxon>Gelatiniphilus</taxon>
    </lineage>
</organism>
<comment type="caution">
    <text evidence="1">The sequence shown here is derived from an EMBL/GenBank/DDBJ whole genome shotgun (WGS) entry which is preliminary data.</text>
</comment>
<dbReference type="RefSeq" id="WP_388013089.1">
    <property type="nucleotide sequence ID" value="NZ_JBHUDT010000001.1"/>
</dbReference>
<keyword evidence="2" id="KW-1185">Reference proteome</keyword>
<dbReference type="EMBL" id="JBHULK010000001">
    <property type="protein sequence ID" value="MFD2533795.1"/>
    <property type="molecule type" value="Genomic_DNA"/>
</dbReference>
<proteinExistence type="predicted"/>
<dbReference type="Proteomes" id="UP001597441">
    <property type="component" value="Unassembled WGS sequence"/>
</dbReference>
<name>A0ABW5JNS6_9FLAO</name>
<evidence type="ECO:0008006" key="3">
    <source>
        <dbReference type="Google" id="ProtNLM"/>
    </source>
</evidence>
<protein>
    <recommendedName>
        <fullName evidence="3">Lipocalin-like domain-containing protein</fullName>
    </recommendedName>
</protein>
<evidence type="ECO:0000313" key="2">
    <source>
        <dbReference type="Proteomes" id="UP001597441"/>
    </source>
</evidence>
<gene>
    <name evidence="1" type="ORF">ACFSQS_01665</name>
</gene>
<dbReference type="PROSITE" id="PS51257">
    <property type="entry name" value="PROKAR_LIPOPROTEIN"/>
    <property type="match status" value="1"/>
</dbReference>
<accession>A0ABW5JNS6</accession>
<sequence>MKNLVLMLSLTLAIGSCSQNEENIQTDASVYGTWQLIKSTANNVDGSPSGWQQVENGYKIIFNKDFSYESEIHPSDCNGISSSTYAVQNEPGNSTIETTIVCDNPNKTFKSKHSYSFEDATYLILTPIEPSCPEGCAFMFKKVN</sequence>
<evidence type="ECO:0000313" key="1">
    <source>
        <dbReference type="EMBL" id="MFD2533795.1"/>
    </source>
</evidence>
<reference evidence="2" key="1">
    <citation type="journal article" date="2019" name="Int. J. Syst. Evol. Microbiol.">
        <title>The Global Catalogue of Microorganisms (GCM) 10K type strain sequencing project: providing services to taxonomists for standard genome sequencing and annotation.</title>
        <authorList>
            <consortium name="The Broad Institute Genomics Platform"/>
            <consortium name="The Broad Institute Genome Sequencing Center for Infectious Disease"/>
            <person name="Wu L."/>
            <person name="Ma J."/>
        </authorList>
    </citation>
    <scope>NUCLEOTIDE SEQUENCE [LARGE SCALE GENOMIC DNA]</scope>
    <source>
        <strain evidence="2">KCTC 42903</strain>
    </source>
</reference>